<dbReference type="GO" id="GO:0001525">
    <property type="term" value="P:angiogenesis"/>
    <property type="evidence" value="ECO:0007669"/>
    <property type="project" value="TreeGrafter"/>
</dbReference>
<keyword evidence="14" id="KW-1185">Reference proteome</keyword>
<feature type="region of interest" description="Disordered" evidence="11">
    <location>
        <begin position="84"/>
        <end position="109"/>
    </location>
</feature>
<dbReference type="GO" id="GO:0007186">
    <property type="term" value="P:G protein-coupled receptor signaling pathway"/>
    <property type="evidence" value="ECO:0007669"/>
    <property type="project" value="TreeGrafter"/>
</dbReference>
<evidence type="ECO:0000256" key="3">
    <source>
        <dbReference type="ARBA" id="ARBA00022448"/>
    </source>
</evidence>
<evidence type="ECO:0000313" key="14">
    <source>
        <dbReference type="Proteomes" id="UP001108240"/>
    </source>
</evidence>
<dbReference type="GO" id="GO:0015026">
    <property type="term" value="F:coreceptor activity"/>
    <property type="evidence" value="ECO:0007669"/>
    <property type="project" value="InterPro"/>
</dbReference>
<comment type="subcellular location">
    <subcellularLocation>
        <location evidence="1">Cell membrane</location>
        <topology evidence="1">Single-pass type I membrane protein</topology>
    </subcellularLocation>
</comment>
<keyword evidence="8 12" id="KW-0472">Membrane</keyword>
<dbReference type="GO" id="GO:0032870">
    <property type="term" value="P:cellular response to hormone stimulus"/>
    <property type="evidence" value="ECO:0007669"/>
    <property type="project" value="TreeGrafter"/>
</dbReference>
<feature type="region of interest" description="Disordered" evidence="11">
    <location>
        <begin position="1"/>
        <end position="28"/>
    </location>
</feature>
<dbReference type="Gene3D" id="1.10.150.510">
    <property type="entry name" value="Receptor activity modifying family"/>
    <property type="match status" value="1"/>
</dbReference>
<dbReference type="AlphaFoldDB" id="A0A9J7XUX2"/>
<evidence type="ECO:0000256" key="10">
    <source>
        <dbReference type="ARBA" id="ARBA00023170"/>
    </source>
</evidence>
<dbReference type="GO" id="GO:0008277">
    <property type="term" value="P:regulation of G protein-coupled receptor signaling pathway"/>
    <property type="evidence" value="ECO:0007669"/>
    <property type="project" value="InterPro"/>
</dbReference>
<dbReference type="GeneTree" id="ENSGT00940000168205"/>
<evidence type="ECO:0000256" key="6">
    <source>
        <dbReference type="ARBA" id="ARBA00022729"/>
    </source>
</evidence>
<protein>
    <submittedName>
        <fullName evidence="13">Si:ch73-334d15.2</fullName>
    </submittedName>
</protein>
<dbReference type="GO" id="GO:0031623">
    <property type="term" value="P:receptor internalization"/>
    <property type="evidence" value="ECO:0007669"/>
    <property type="project" value="TreeGrafter"/>
</dbReference>
<keyword evidence="6" id="KW-0732">Signal</keyword>
<evidence type="ECO:0000256" key="12">
    <source>
        <dbReference type="SAM" id="Phobius"/>
    </source>
</evidence>
<evidence type="ECO:0000256" key="5">
    <source>
        <dbReference type="ARBA" id="ARBA00022692"/>
    </source>
</evidence>
<evidence type="ECO:0000256" key="11">
    <source>
        <dbReference type="SAM" id="MobiDB-lite"/>
    </source>
</evidence>
<dbReference type="GO" id="GO:0072659">
    <property type="term" value="P:protein localization to plasma membrane"/>
    <property type="evidence" value="ECO:0007669"/>
    <property type="project" value="TreeGrafter"/>
</dbReference>
<dbReference type="GO" id="GO:0005886">
    <property type="term" value="C:plasma membrane"/>
    <property type="evidence" value="ECO:0007669"/>
    <property type="project" value="UniProtKB-SubCell"/>
</dbReference>
<feature type="compositionally biased region" description="Basic residues" evidence="11">
    <location>
        <begin position="1"/>
        <end position="11"/>
    </location>
</feature>
<keyword evidence="5 12" id="KW-0812">Transmembrane</keyword>
<evidence type="ECO:0000256" key="8">
    <source>
        <dbReference type="ARBA" id="ARBA00023136"/>
    </source>
</evidence>
<dbReference type="GO" id="GO:0006816">
    <property type="term" value="P:calcium ion transport"/>
    <property type="evidence" value="ECO:0007669"/>
    <property type="project" value="TreeGrafter"/>
</dbReference>
<reference evidence="13" key="1">
    <citation type="submission" date="2025-08" db="UniProtKB">
        <authorList>
            <consortium name="Ensembl"/>
        </authorList>
    </citation>
    <scope>IDENTIFICATION</scope>
</reference>
<dbReference type="GO" id="GO:0009986">
    <property type="term" value="C:cell surface"/>
    <property type="evidence" value="ECO:0007669"/>
    <property type="project" value="TreeGrafter"/>
</dbReference>
<dbReference type="Proteomes" id="UP001108240">
    <property type="component" value="Unplaced"/>
</dbReference>
<evidence type="ECO:0000256" key="7">
    <source>
        <dbReference type="ARBA" id="ARBA00022989"/>
    </source>
</evidence>
<evidence type="ECO:0000313" key="13">
    <source>
        <dbReference type="Ensembl" id="ENSCCRP00000111682.1"/>
    </source>
</evidence>
<feature type="compositionally biased region" description="Basic and acidic residues" evidence="11">
    <location>
        <begin position="85"/>
        <end position="105"/>
    </location>
</feature>
<evidence type="ECO:0000256" key="1">
    <source>
        <dbReference type="ARBA" id="ARBA00004251"/>
    </source>
</evidence>
<evidence type="ECO:0000256" key="2">
    <source>
        <dbReference type="ARBA" id="ARBA00007087"/>
    </source>
</evidence>
<keyword evidence="10" id="KW-0675">Receptor</keyword>
<comment type="similarity">
    <text evidence="2">Belongs to the RAMP family.</text>
</comment>
<sequence length="249" mass="29122">MQRRRRRRYRAKVAMTSPLPSTPMKKTTRKTVVWTAVMGPVRLSGNEKEEDNDDGDDETQDCITCLSHSRVCFRNNRQTTQDNRTAFEDERIRDKNESVQQKQDKSFSTARPNVTYEDNENFQTQGFQHYSHCDEEILTHYGGQCKEMFHDSMSELGKENWCNMEMVIRNYNKLTECIEYVCSLATCFYPNPVVEQLFVRIHRQYFSSCNNEEDLTDAPAGVVLISTLLPILLIPFIVYIVVWKSSLRD</sequence>
<keyword evidence="3" id="KW-0813">Transport</keyword>
<dbReference type="PANTHER" id="PTHR14076:SF9">
    <property type="entry name" value="RECEPTOR ACTIVITY-MODIFYING PROTEIN 2"/>
    <property type="match status" value="1"/>
</dbReference>
<keyword evidence="4" id="KW-1003">Cell membrane</keyword>
<dbReference type="Pfam" id="PF04901">
    <property type="entry name" value="RAMP"/>
    <property type="match status" value="1"/>
</dbReference>
<feature type="transmembrane region" description="Helical" evidence="12">
    <location>
        <begin position="220"/>
        <end position="242"/>
    </location>
</feature>
<dbReference type="GO" id="GO:0043235">
    <property type="term" value="C:receptor complex"/>
    <property type="evidence" value="ECO:0007669"/>
    <property type="project" value="TreeGrafter"/>
</dbReference>
<organism evidence="13 14">
    <name type="scientific">Cyprinus carpio carpio</name>
    <dbReference type="NCBI Taxonomy" id="630221"/>
    <lineage>
        <taxon>Eukaryota</taxon>
        <taxon>Metazoa</taxon>
        <taxon>Chordata</taxon>
        <taxon>Craniata</taxon>
        <taxon>Vertebrata</taxon>
        <taxon>Euteleostomi</taxon>
        <taxon>Actinopterygii</taxon>
        <taxon>Neopterygii</taxon>
        <taxon>Teleostei</taxon>
        <taxon>Ostariophysi</taxon>
        <taxon>Cypriniformes</taxon>
        <taxon>Cyprinidae</taxon>
        <taxon>Cyprininae</taxon>
        <taxon>Cyprinus</taxon>
    </lineage>
</organism>
<evidence type="ECO:0000256" key="4">
    <source>
        <dbReference type="ARBA" id="ARBA00022475"/>
    </source>
</evidence>
<reference evidence="13" key="2">
    <citation type="submission" date="2025-09" db="UniProtKB">
        <authorList>
            <consortium name="Ensembl"/>
        </authorList>
    </citation>
    <scope>IDENTIFICATION</scope>
</reference>
<keyword evidence="9" id="KW-1015">Disulfide bond</keyword>
<dbReference type="PANTHER" id="PTHR14076">
    <property type="entry name" value="RECEPTOR ACTIVITY MODIFYING PROTEIN RAMP"/>
    <property type="match status" value="1"/>
</dbReference>
<dbReference type="InterPro" id="IPR038126">
    <property type="entry name" value="RAMP_sf"/>
</dbReference>
<name>A0A9J7XUX2_CYPCA</name>
<proteinExistence type="inferred from homology"/>
<dbReference type="InterPro" id="IPR006985">
    <property type="entry name" value="RAMP"/>
</dbReference>
<keyword evidence="7 12" id="KW-1133">Transmembrane helix</keyword>
<accession>A0A9J7XUX2</accession>
<dbReference type="GO" id="GO:0006886">
    <property type="term" value="P:intracellular protein transport"/>
    <property type="evidence" value="ECO:0007669"/>
    <property type="project" value="InterPro"/>
</dbReference>
<dbReference type="Ensembl" id="ENSCCRT00000150586.1">
    <property type="protein sequence ID" value="ENSCCRP00000111682.1"/>
    <property type="gene ID" value="ENSCCRG00000073607.1"/>
</dbReference>
<evidence type="ECO:0000256" key="9">
    <source>
        <dbReference type="ARBA" id="ARBA00023157"/>
    </source>
</evidence>